<dbReference type="InterPro" id="IPR035940">
    <property type="entry name" value="CAP_sf"/>
</dbReference>
<comment type="caution">
    <text evidence="3">The sequence shown here is derived from an EMBL/GenBank/DDBJ whole genome shotgun (WGS) entry which is preliminary data.</text>
</comment>
<dbReference type="Gene3D" id="3.40.33.10">
    <property type="entry name" value="CAP"/>
    <property type="match status" value="1"/>
</dbReference>
<feature type="region of interest" description="Disordered" evidence="1">
    <location>
        <begin position="151"/>
        <end position="177"/>
    </location>
</feature>
<feature type="domain" description="EF-hand" evidence="2">
    <location>
        <begin position="180"/>
        <end position="215"/>
    </location>
</feature>
<evidence type="ECO:0000256" key="1">
    <source>
        <dbReference type="SAM" id="MobiDB-lite"/>
    </source>
</evidence>
<reference evidence="3 4" key="1">
    <citation type="journal article" date="2018" name="Sci. Rep.">
        <title>Genomic signatures of local adaptation to the degree of environmental predictability in rotifers.</title>
        <authorList>
            <person name="Franch-Gras L."/>
            <person name="Hahn C."/>
            <person name="Garcia-Roger E.M."/>
            <person name="Carmona M.J."/>
            <person name="Serra M."/>
            <person name="Gomez A."/>
        </authorList>
    </citation>
    <scope>NUCLEOTIDE SEQUENCE [LARGE SCALE GENOMIC DNA]</scope>
    <source>
        <strain evidence="3">HYR1</strain>
    </source>
</reference>
<dbReference type="InterPro" id="IPR001283">
    <property type="entry name" value="CRISP-related"/>
</dbReference>
<protein>
    <submittedName>
        <fullName evidence="3">Golgi-associated plant pathogenesis-related 1</fullName>
    </submittedName>
</protein>
<evidence type="ECO:0000259" key="2">
    <source>
        <dbReference type="PROSITE" id="PS50222"/>
    </source>
</evidence>
<dbReference type="PROSITE" id="PS50222">
    <property type="entry name" value="EF_HAND_2"/>
    <property type="match status" value="2"/>
</dbReference>
<accession>A0A3M7QL32</accession>
<dbReference type="GO" id="GO:0005509">
    <property type="term" value="F:calcium ion binding"/>
    <property type="evidence" value="ECO:0007669"/>
    <property type="project" value="InterPro"/>
</dbReference>
<dbReference type="InterPro" id="IPR034113">
    <property type="entry name" value="SCP_GAPR1-like"/>
</dbReference>
<dbReference type="STRING" id="10195.A0A3M7QL32"/>
<dbReference type="PANTHER" id="PTHR10334">
    <property type="entry name" value="CYSTEINE-RICH SECRETORY PROTEIN-RELATED"/>
    <property type="match status" value="1"/>
</dbReference>
<dbReference type="InterPro" id="IPR014044">
    <property type="entry name" value="CAP_dom"/>
</dbReference>
<dbReference type="AlphaFoldDB" id="A0A3M7QL32"/>
<evidence type="ECO:0000313" key="4">
    <source>
        <dbReference type="Proteomes" id="UP000276133"/>
    </source>
</evidence>
<dbReference type="Pfam" id="PF00188">
    <property type="entry name" value="CAP"/>
    <property type="match status" value="1"/>
</dbReference>
<dbReference type="CDD" id="cd05382">
    <property type="entry name" value="CAP_GAPR1-like"/>
    <property type="match status" value="1"/>
</dbReference>
<dbReference type="OrthoDB" id="337038at2759"/>
<dbReference type="EMBL" id="REGN01005752">
    <property type="protein sequence ID" value="RNA12157.1"/>
    <property type="molecule type" value="Genomic_DNA"/>
</dbReference>
<feature type="compositionally biased region" description="Basic and acidic residues" evidence="1">
    <location>
        <begin position="151"/>
        <end position="165"/>
    </location>
</feature>
<dbReference type="InterPro" id="IPR011992">
    <property type="entry name" value="EF-hand-dom_pair"/>
</dbReference>
<dbReference type="PRINTS" id="PR00837">
    <property type="entry name" value="V5TPXLIKE"/>
</dbReference>
<dbReference type="InterPro" id="IPR002048">
    <property type="entry name" value="EF_hand_dom"/>
</dbReference>
<name>A0A3M7QL32_BRAPC</name>
<dbReference type="Proteomes" id="UP000276133">
    <property type="component" value="Unassembled WGS sequence"/>
</dbReference>
<dbReference type="SUPFAM" id="SSF47473">
    <property type="entry name" value="EF-hand"/>
    <property type="match status" value="1"/>
</dbReference>
<proteinExistence type="predicted"/>
<sequence>MSEQNFSEELLAEHNNLRQKFGNVHLLELDPDLSNKAQKHADHLAQNKSKLQNSKDESVGENLYYFESDDGLYDAKHIVDYWIKKSKIDLNNPALPNMTSHFTQIVWKSSQKLGVGVSQANNGGIYVVAFYFPRGNVVNYIEDNVIINHRSESGNSDHEHSDCSEVKNNQAKKEKRPADKVNQILEKIVKKADKEKTGKISLTKAKKVFQLINEKFGTNFTNMDAKIFFEKFHNLDEQGKVDYKEFRKALTSLGLKLNH</sequence>
<dbReference type="SMART" id="SM00198">
    <property type="entry name" value="SCP"/>
    <property type="match status" value="1"/>
</dbReference>
<evidence type="ECO:0000313" key="3">
    <source>
        <dbReference type="EMBL" id="RNA12157.1"/>
    </source>
</evidence>
<dbReference type="Gene3D" id="1.10.238.10">
    <property type="entry name" value="EF-hand"/>
    <property type="match status" value="1"/>
</dbReference>
<keyword evidence="4" id="KW-1185">Reference proteome</keyword>
<gene>
    <name evidence="3" type="ORF">BpHYR1_033153</name>
</gene>
<dbReference type="SUPFAM" id="SSF55797">
    <property type="entry name" value="PR-1-like"/>
    <property type="match status" value="1"/>
</dbReference>
<feature type="domain" description="EF-hand" evidence="2">
    <location>
        <begin position="236"/>
        <end position="256"/>
    </location>
</feature>
<organism evidence="3 4">
    <name type="scientific">Brachionus plicatilis</name>
    <name type="common">Marine rotifer</name>
    <name type="synonym">Brachionus muelleri</name>
    <dbReference type="NCBI Taxonomy" id="10195"/>
    <lineage>
        <taxon>Eukaryota</taxon>
        <taxon>Metazoa</taxon>
        <taxon>Spiralia</taxon>
        <taxon>Gnathifera</taxon>
        <taxon>Rotifera</taxon>
        <taxon>Eurotatoria</taxon>
        <taxon>Monogononta</taxon>
        <taxon>Pseudotrocha</taxon>
        <taxon>Ploima</taxon>
        <taxon>Brachionidae</taxon>
        <taxon>Brachionus</taxon>
    </lineage>
</organism>